<evidence type="ECO:0000313" key="8">
    <source>
        <dbReference type="Proteomes" id="UP000722459"/>
    </source>
</evidence>
<comment type="similarity">
    <text evidence="1 4">Belongs to the eukaryotic ribosomal protein eL19 family.</text>
</comment>
<dbReference type="GO" id="GO:0006412">
    <property type="term" value="P:translation"/>
    <property type="evidence" value="ECO:0007669"/>
    <property type="project" value="UniProtKB-UniRule"/>
</dbReference>
<dbReference type="InterPro" id="IPR015972">
    <property type="entry name" value="Ribosomal_eL19_dom1"/>
</dbReference>
<dbReference type="Pfam" id="PF25476">
    <property type="entry name" value="Ribosomal_L19e_C"/>
    <property type="match status" value="1"/>
</dbReference>
<dbReference type="InterPro" id="IPR057259">
    <property type="entry name" value="Ribosomal_L19e"/>
</dbReference>
<accession>A0A8T5GGH9</accession>
<keyword evidence="3 4" id="KW-0687">Ribonucleoprotein</keyword>
<dbReference type="SMART" id="SM01416">
    <property type="entry name" value="Ribosomal_L19e"/>
    <property type="match status" value="1"/>
</dbReference>
<evidence type="ECO:0000256" key="5">
    <source>
        <dbReference type="SAM" id="MobiDB-lite"/>
    </source>
</evidence>
<keyword evidence="4" id="KW-0694">RNA-binding</keyword>
<dbReference type="EMBL" id="JABJNZ010000046">
    <property type="protein sequence ID" value="MBT4870616.1"/>
    <property type="molecule type" value="Genomic_DNA"/>
</dbReference>
<feature type="compositionally biased region" description="Basic residues" evidence="5">
    <location>
        <begin position="60"/>
        <end position="93"/>
    </location>
</feature>
<dbReference type="Proteomes" id="UP000722459">
    <property type="component" value="Unassembled WGS sequence"/>
</dbReference>
<dbReference type="InterPro" id="IPR039547">
    <property type="entry name" value="Ribosomal_eL19"/>
</dbReference>
<dbReference type="NCBIfam" id="NF006343">
    <property type="entry name" value="PRK08570.1"/>
    <property type="match status" value="1"/>
</dbReference>
<evidence type="ECO:0000256" key="3">
    <source>
        <dbReference type="ARBA" id="ARBA00023274"/>
    </source>
</evidence>
<evidence type="ECO:0000256" key="4">
    <source>
        <dbReference type="HAMAP-Rule" id="MF_01475"/>
    </source>
</evidence>
<dbReference type="GO" id="GO:0003735">
    <property type="term" value="F:structural constituent of ribosome"/>
    <property type="evidence" value="ECO:0007669"/>
    <property type="project" value="InterPro"/>
</dbReference>
<proteinExistence type="inferred from homology"/>
<dbReference type="Gene3D" id="1.10.1650.10">
    <property type="match status" value="1"/>
</dbReference>
<gene>
    <name evidence="4" type="primary">rpl19e</name>
    <name evidence="7" type="ORF">HON47_03520</name>
</gene>
<comment type="subunit">
    <text evidence="4">Part of the 50S ribosomal subunit.</text>
</comment>
<dbReference type="GO" id="GO:0022625">
    <property type="term" value="C:cytosolic large ribosomal subunit"/>
    <property type="evidence" value="ECO:0007669"/>
    <property type="project" value="InterPro"/>
</dbReference>
<dbReference type="PANTHER" id="PTHR10722">
    <property type="entry name" value="60S RIBOSOMAL PROTEIN L19"/>
    <property type="match status" value="1"/>
</dbReference>
<feature type="region of interest" description="Disordered" evidence="5">
    <location>
        <begin position="49"/>
        <end position="93"/>
    </location>
</feature>
<evidence type="ECO:0000256" key="1">
    <source>
        <dbReference type="ARBA" id="ARBA00011082"/>
    </source>
</evidence>
<sequence length="148" mass="17124">MELNKAKEIAATLMKVGVGKIYLDPKNASKIKEAMTKDDIRGLIADRIIKKRQDNSQSKGRTRKLKVQKQKGRKRGKGKRKGTKKTRTEKKKTWINKVRAQRRTLKEIRAENPDAVAEKGYSNVYKKIKGNYFKGKKYLREYIEGGKQ</sequence>
<dbReference type="SUPFAM" id="SSF48140">
    <property type="entry name" value="Ribosomal protein L19 (L19e)"/>
    <property type="match status" value="1"/>
</dbReference>
<evidence type="ECO:0000256" key="2">
    <source>
        <dbReference type="ARBA" id="ARBA00022980"/>
    </source>
</evidence>
<dbReference type="Pfam" id="PF01280">
    <property type="entry name" value="Ribosomal_L19e"/>
    <property type="match status" value="1"/>
</dbReference>
<evidence type="ECO:0000259" key="6">
    <source>
        <dbReference type="SMART" id="SM01416"/>
    </source>
</evidence>
<organism evidence="7 8">
    <name type="scientific">Candidatus Iainarchaeum sp</name>
    <dbReference type="NCBI Taxonomy" id="3101447"/>
    <lineage>
        <taxon>Archaea</taxon>
        <taxon>Candidatus Iainarchaeota</taxon>
        <taxon>Candidatus Iainarchaeia</taxon>
        <taxon>Candidatus Iainarchaeales</taxon>
        <taxon>Candidatus Iainarchaeaceae</taxon>
        <taxon>Candidatus Iainarchaeum</taxon>
    </lineage>
</organism>
<dbReference type="InterPro" id="IPR035970">
    <property type="entry name" value="60S_ribosomal_eL19_sf"/>
</dbReference>
<keyword evidence="4" id="KW-0699">rRNA-binding</keyword>
<comment type="function">
    <text evidence="4">Binds to the 23S rRNA.</text>
</comment>
<protein>
    <recommendedName>
        <fullName evidence="4">Large ribosomal subunit protein eL19</fullName>
    </recommendedName>
</protein>
<feature type="domain" description="Large ribosomal subunit protein eL19" evidence="6">
    <location>
        <begin position="2"/>
        <end position="147"/>
    </location>
</feature>
<reference evidence="7" key="1">
    <citation type="journal article" date="2021" name="ISME J.">
        <title>Mercury methylation by metabolically versatile and cosmopolitan marine bacteria.</title>
        <authorList>
            <person name="Lin H."/>
            <person name="Ascher D.B."/>
            <person name="Myung Y."/>
            <person name="Lamborg C.H."/>
            <person name="Hallam S.J."/>
            <person name="Gionfriddo C.M."/>
            <person name="Holt K.E."/>
            <person name="Moreau J.W."/>
        </authorList>
    </citation>
    <scope>NUCLEOTIDE SEQUENCE</scope>
    <source>
        <strain evidence="7">SI075_bin30</strain>
    </source>
</reference>
<dbReference type="Gene3D" id="1.10.1200.240">
    <property type="match status" value="1"/>
</dbReference>
<comment type="caution">
    <text evidence="7">The sequence shown here is derived from an EMBL/GenBank/DDBJ whole genome shotgun (WGS) entry which is preliminary data.</text>
</comment>
<evidence type="ECO:0000313" key="7">
    <source>
        <dbReference type="EMBL" id="MBT4870616.1"/>
    </source>
</evidence>
<dbReference type="AlphaFoldDB" id="A0A8T5GGH9"/>
<name>A0A8T5GGH9_9ARCH</name>
<keyword evidence="2 4" id="KW-0689">Ribosomal protein</keyword>
<dbReference type="GO" id="GO:0070180">
    <property type="term" value="F:large ribosomal subunit rRNA binding"/>
    <property type="evidence" value="ECO:0007669"/>
    <property type="project" value="UniProtKB-UniRule"/>
</dbReference>
<dbReference type="InterPro" id="IPR057260">
    <property type="entry name" value="Ribosomal_L19e_C"/>
</dbReference>
<dbReference type="HAMAP" id="MF_01475">
    <property type="entry name" value="Ribosomal_eL19"/>
    <property type="match status" value="1"/>
</dbReference>
<dbReference type="InterPro" id="IPR000196">
    <property type="entry name" value="Ribosomal_eL19_dom"/>
</dbReference>